<dbReference type="PANTHER" id="PTHR46344">
    <property type="entry name" value="OS02G0202900 PROTEIN"/>
    <property type="match status" value="1"/>
</dbReference>
<dbReference type="PANTHER" id="PTHR46344:SF27">
    <property type="entry name" value="KELCH REPEAT SUPERFAMILY PROTEIN"/>
    <property type="match status" value="1"/>
</dbReference>
<evidence type="ECO:0000256" key="2">
    <source>
        <dbReference type="ARBA" id="ARBA00022737"/>
    </source>
</evidence>
<evidence type="ECO:0000256" key="3">
    <source>
        <dbReference type="SAM" id="SignalP"/>
    </source>
</evidence>
<dbReference type="InterPro" id="IPR037293">
    <property type="entry name" value="Gal_Oxidase_central_sf"/>
</dbReference>
<dbReference type="KEGG" id="msea:METESE_19780"/>
<dbReference type="RefSeq" id="WP_243346975.1">
    <property type="nucleotide sequence ID" value="NZ_AP027081.1"/>
</dbReference>
<dbReference type="InterPro" id="IPR006652">
    <property type="entry name" value="Kelch_1"/>
</dbReference>
<keyword evidence="3" id="KW-0732">Signal</keyword>
<dbReference type="SUPFAM" id="SSF50965">
    <property type="entry name" value="Galactose oxidase, central domain"/>
    <property type="match status" value="1"/>
</dbReference>
<name>A0AA48GWM7_9BACT</name>
<dbReference type="AlphaFoldDB" id="A0AA48GWM7"/>
<dbReference type="Proteomes" id="UP001228113">
    <property type="component" value="Chromosome"/>
</dbReference>
<dbReference type="InterPro" id="IPR011043">
    <property type="entry name" value="Gal_Oxase/kelch_b-propeller"/>
</dbReference>
<proteinExistence type="predicted"/>
<organism evidence="4 5">
    <name type="scientific">Mesoterricola sediminis</name>
    <dbReference type="NCBI Taxonomy" id="2927980"/>
    <lineage>
        <taxon>Bacteria</taxon>
        <taxon>Pseudomonadati</taxon>
        <taxon>Acidobacteriota</taxon>
        <taxon>Holophagae</taxon>
        <taxon>Holophagales</taxon>
        <taxon>Holophagaceae</taxon>
        <taxon>Mesoterricola</taxon>
    </lineage>
</organism>
<dbReference type="Gene3D" id="2.120.10.80">
    <property type="entry name" value="Kelch-type beta propeller"/>
    <property type="match status" value="1"/>
</dbReference>
<evidence type="ECO:0000313" key="4">
    <source>
        <dbReference type="EMBL" id="BDU77020.1"/>
    </source>
</evidence>
<evidence type="ECO:0000313" key="5">
    <source>
        <dbReference type="Proteomes" id="UP001228113"/>
    </source>
</evidence>
<reference evidence="4" key="1">
    <citation type="journal article" date="2023" name="Int. J. Syst. Evol. Microbiol.">
        <title>Mesoterricola silvestris gen. nov., sp. nov., Mesoterricola sediminis sp. nov., Geothrix oryzae sp. nov., Geothrix edaphica sp. nov., Geothrix rubra sp. nov., and Geothrix limicola sp. nov., six novel members of Acidobacteriota isolated from soils.</title>
        <authorList>
            <person name="Itoh H."/>
            <person name="Sugisawa Y."/>
            <person name="Mise K."/>
            <person name="Xu Z."/>
            <person name="Kuniyasu M."/>
            <person name="Ushijima N."/>
            <person name="Kawano K."/>
            <person name="Kobayashi E."/>
            <person name="Shiratori Y."/>
            <person name="Masuda Y."/>
            <person name="Senoo K."/>
        </authorList>
    </citation>
    <scope>NUCLEOTIDE SEQUENCE</scope>
    <source>
        <strain evidence="4">W786</strain>
    </source>
</reference>
<dbReference type="EMBL" id="AP027081">
    <property type="protein sequence ID" value="BDU77020.1"/>
    <property type="molecule type" value="Genomic_DNA"/>
</dbReference>
<evidence type="ECO:0000256" key="1">
    <source>
        <dbReference type="ARBA" id="ARBA00022441"/>
    </source>
</evidence>
<sequence length="459" mass="46456">MAQAHPARSRFALPAASLLLLLGACGGGGGAAPETLTLTADAATLKVGGETRLSATDGQGRPVAVTYQVLDGAGGTVDATGRFTASAVPGPVRVQARGGGGATAIASLTVQPYQVTLTTQPAMAVTRFRPTADLLADGSVLVVGGPESARAERYVPAQQRFLDAGDTGTARTHHTASPLPGGALLVAGGLGPGAVLASTLQYKDGAFTQAATLAAARYDHQATVLGDGRVLVTGGLPLRGSDVQALAGCEVYDPVLQRFTSASALARARAGHTATRLKDGRVLVVGGRDSTCLFTCPVTIWRSAELFDPATGTWSDTGSMAQGRTGHTATLLPDGRVLIAGGTSPDLLDTDVSSLVEVWDPATGVFTVAGNLLRPRSNHTATLLGDGTLLLAGGLTYGEGTLATATAEAFDPRTGQSRLAVSDLTTRYGHAAVRLPSGHLLLLGGSEGGGALKLVERID</sequence>
<feature type="chain" id="PRO_5041229713" evidence="3">
    <location>
        <begin position="32"/>
        <end position="459"/>
    </location>
</feature>
<keyword evidence="2" id="KW-0677">Repeat</keyword>
<keyword evidence="1" id="KW-0880">Kelch repeat</keyword>
<gene>
    <name evidence="4" type="ORF">METESE_19780</name>
</gene>
<dbReference type="SUPFAM" id="SSF117281">
    <property type="entry name" value="Kelch motif"/>
    <property type="match status" value="1"/>
</dbReference>
<protein>
    <submittedName>
        <fullName evidence="4">Uncharacterized protein</fullName>
    </submittedName>
</protein>
<dbReference type="SMART" id="SM00612">
    <property type="entry name" value="Kelch"/>
    <property type="match status" value="6"/>
</dbReference>
<dbReference type="InterPro" id="IPR015915">
    <property type="entry name" value="Kelch-typ_b-propeller"/>
</dbReference>
<dbReference type="Gene3D" id="2.130.10.80">
    <property type="entry name" value="Galactose oxidase/kelch, beta-propeller"/>
    <property type="match status" value="2"/>
</dbReference>
<feature type="signal peptide" evidence="3">
    <location>
        <begin position="1"/>
        <end position="31"/>
    </location>
</feature>
<accession>A0AA48GWM7</accession>
<keyword evidence="5" id="KW-1185">Reference proteome</keyword>